<evidence type="ECO:0000256" key="1">
    <source>
        <dbReference type="SAM" id="Phobius"/>
    </source>
</evidence>
<feature type="transmembrane region" description="Helical" evidence="1">
    <location>
        <begin position="103"/>
        <end position="126"/>
    </location>
</feature>
<dbReference type="InterPro" id="IPR011055">
    <property type="entry name" value="Dup_hybrid_motif"/>
</dbReference>
<keyword evidence="1" id="KW-0812">Transmembrane</keyword>
<dbReference type="InterPro" id="IPR018392">
    <property type="entry name" value="LysM"/>
</dbReference>
<dbReference type="CDD" id="cd12797">
    <property type="entry name" value="M23_peptidase"/>
    <property type="match status" value="1"/>
</dbReference>
<evidence type="ECO:0000259" key="2">
    <source>
        <dbReference type="PROSITE" id="PS51782"/>
    </source>
</evidence>
<reference evidence="3" key="1">
    <citation type="submission" date="2022-12" db="EMBL/GenBank/DDBJ databases">
        <title>B. miyamotoi WGS.</title>
        <authorList>
            <person name="Kuleshov K.V."/>
            <person name="Hoornstra D."/>
            <person name="Hovius J.W."/>
            <person name="Platonov A.E."/>
            <person name="Telford S.R. III."/>
        </authorList>
    </citation>
    <scope>NUCLEOTIDE SEQUENCE</scope>
    <source>
        <strain evidence="3">410</strain>
    </source>
</reference>
<dbReference type="Pfam" id="PF01551">
    <property type="entry name" value="Peptidase_M23"/>
    <property type="match status" value="1"/>
</dbReference>
<dbReference type="PANTHER" id="PTHR21666:SF286">
    <property type="entry name" value="LIPOPROTEIN NLPD"/>
    <property type="match status" value="1"/>
</dbReference>
<dbReference type="PROSITE" id="PS51782">
    <property type="entry name" value="LYSM"/>
    <property type="match status" value="2"/>
</dbReference>
<evidence type="ECO:0000313" key="3">
    <source>
        <dbReference type="EMBL" id="WAZ91082.1"/>
    </source>
</evidence>
<dbReference type="Gene3D" id="3.10.350.10">
    <property type="entry name" value="LysM domain"/>
    <property type="match status" value="2"/>
</dbReference>
<dbReference type="EMBL" id="CP114637">
    <property type="protein sequence ID" value="WAZ91082.1"/>
    <property type="molecule type" value="Genomic_DNA"/>
</dbReference>
<accession>A0AAQ3AGR6</accession>
<organism evidence="3 4">
    <name type="scientific">Borrelia miyamotoi</name>
    <dbReference type="NCBI Taxonomy" id="47466"/>
    <lineage>
        <taxon>Bacteria</taxon>
        <taxon>Pseudomonadati</taxon>
        <taxon>Spirochaetota</taxon>
        <taxon>Spirochaetia</taxon>
        <taxon>Spirochaetales</taxon>
        <taxon>Borreliaceae</taxon>
        <taxon>Borrelia</taxon>
    </lineage>
</organism>
<feature type="domain" description="LysM" evidence="2">
    <location>
        <begin position="182"/>
        <end position="226"/>
    </location>
</feature>
<dbReference type="Proteomes" id="UP001164544">
    <property type="component" value="Chromosome"/>
</dbReference>
<dbReference type="Pfam" id="PF01476">
    <property type="entry name" value="LysM"/>
    <property type="match status" value="2"/>
</dbReference>
<dbReference type="InterPro" id="IPR036779">
    <property type="entry name" value="LysM_dom_sf"/>
</dbReference>
<dbReference type="SMART" id="SM00257">
    <property type="entry name" value="LysM"/>
    <property type="match status" value="2"/>
</dbReference>
<protein>
    <submittedName>
        <fullName evidence="3">M23 family metallopeptidase</fullName>
    </submittedName>
</protein>
<name>A0AAQ3AGR6_9SPIR</name>
<feature type="domain" description="LysM" evidence="2">
    <location>
        <begin position="232"/>
        <end position="275"/>
    </location>
</feature>
<dbReference type="CDD" id="cd00118">
    <property type="entry name" value="LysM"/>
    <property type="match status" value="2"/>
</dbReference>
<dbReference type="GO" id="GO:0004222">
    <property type="term" value="F:metalloendopeptidase activity"/>
    <property type="evidence" value="ECO:0007669"/>
    <property type="project" value="TreeGrafter"/>
</dbReference>
<keyword evidence="1" id="KW-0472">Membrane</keyword>
<evidence type="ECO:0000313" key="4">
    <source>
        <dbReference type="Proteomes" id="UP001164544"/>
    </source>
</evidence>
<dbReference type="RefSeq" id="WP_020954652.1">
    <property type="nucleotide sequence ID" value="NZ_CP010308.1"/>
</dbReference>
<sequence>MIIPKKDQNILKRNRNFFFDRAIKGDFALRDFRNINNFNRKKRSNFFYLIKNPKKLFNIIKLLFLNLVRFRLVSIDGYKYQYYYKNSGLKTINAYNLNLTYNFIFKFNVIIFALILVFYLDVFSYYGSYIFLSKLSFPKDYFIDTFLYYSDQDLAQSNNYLFGVDANDYETTLKKPFILKVVEHQIKPGETLSHIAARYNITSETLISYNDIKDVRSIKPNLVINVPNMKGVLYIVGKNDSLSSIANKYKVSKVDILDANNLDNEVLHLGQKLFIPGGRMSQTLLRNALGETFLFPTQGVITSGYGYRPDPFTKTISFHNGIDIANAANTPILATKEGIVVKVGFSVGGYGRYIIISHNNGFQTLYAHLGSFAVKTGQKVSRGQIIGRMGSTGYSTGNHLHFSIFKDGKTGNPMKYLK</sequence>
<keyword evidence="1" id="KW-1133">Transmembrane helix</keyword>
<dbReference type="InterPro" id="IPR050570">
    <property type="entry name" value="Cell_wall_metabolism_enzyme"/>
</dbReference>
<dbReference type="KEGG" id="bmiy:RJ61_01280"/>
<dbReference type="Gene3D" id="2.70.70.10">
    <property type="entry name" value="Glucose Permease (Domain IIA)"/>
    <property type="match status" value="1"/>
</dbReference>
<dbReference type="AlphaFoldDB" id="A0AAQ3AGR6"/>
<gene>
    <name evidence="3" type="ORF">O5398_02990</name>
</gene>
<dbReference type="InterPro" id="IPR016047">
    <property type="entry name" value="M23ase_b-sheet_dom"/>
</dbReference>
<proteinExistence type="predicted"/>
<dbReference type="SUPFAM" id="SSF51261">
    <property type="entry name" value="Duplicated hybrid motif"/>
    <property type="match status" value="1"/>
</dbReference>
<dbReference type="PANTHER" id="PTHR21666">
    <property type="entry name" value="PEPTIDASE-RELATED"/>
    <property type="match status" value="1"/>
</dbReference>